<comment type="similarity">
    <text evidence="2 5">Belongs to the ORC2 family.</text>
</comment>
<dbReference type="AlphaFoldDB" id="A0A9P4HS71"/>
<organism evidence="9 10">
    <name type="scientific">Saccharata proteae CBS 121410</name>
    <dbReference type="NCBI Taxonomy" id="1314787"/>
    <lineage>
        <taxon>Eukaryota</taxon>
        <taxon>Fungi</taxon>
        <taxon>Dikarya</taxon>
        <taxon>Ascomycota</taxon>
        <taxon>Pezizomycotina</taxon>
        <taxon>Dothideomycetes</taxon>
        <taxon>Dothideomycetes incertae sedis</taxon>
        <taxon>Botryosphaeriales</taxon>
        <taxon>Saccharataceae</taxon>
        <taxon>Saccharata</taxon>
    </lineage>
</organism>
<dbReference type="EMBL" id="ML978722">
    <property type="protein sequence ID" value="KAF2087009.1"/>
    <property type="molecule type" value="Genomic_DNA"/>
</dbReference>
<comment type="subunit">
    <text evidence="5">Component of the origin recognition complex (ORC).</text>
</comment>
<comment type="caution">
    <text evidence="9">The sequence shown here is derived from an EMBL/GenBank/DDBJ whole genome shotgun (WGS) entry which is preliminary data.</text>
</comment>
<keyword evidence="3 5" id="KW-0235">DNA replication</keyword>
<dbReference type="InterPro" id="IPR056773">
    <property type="entry name" value="WHD_ORC2"/>
</dbReference>
<sequence length="590" mass="66257">MPSAKRRRPDEDDDITTTPKKIRPSPEAEDDEDEIANTPSKKSAERPQQIRRGRPRKNPLEPNLVKELYTNTVNGATNGLETPRSQRRVLFATPTKPRDEDPAVGTPTIVRNADRSARRKSNRRMIERTIHGDQSDEELGEDDILARRIWSDEEEDELGAEKDTQEVAAPAEPAITETPTKRRRGRPRKERPPERSPTPPERLPAHEKYFWANRPGGTKTSNNTLSSRLILNHDEYFSQMQSYPEDHEEERAFLHELHSRSFDQWIYELDNGFNICLYGYGSKQALTTDFASHLYTHLANTADSKGTPKIIMVNGYEPTLTPKDILTTILSTLVPTTLKLPSQPSALLPLLLAALSSAATQAKPGPLTLILNSIDAIALRRSATQSLLATLASHPSIHLLATADTPNFALLWDASLRSQYRFLFHDCTTFVPFGGREVDVVETFNELLGRSSRRVGGRDGVGFVLRSLPENARDLFRILVAEQLAAAAEDDDGVFGAGMDEEDGEEGMQVQAKGRRKGVETTPMGIEYRVLYNKSTEQFVCSGEVAFRTLLKEFHDHQMIESRKDGAGVERLWVPFRREDLESLLEELVG</sequence>
<evidence type="ECO:0000259" key="7">
    <source>
        <dbReference type="Pfam" id="PF04084"/>
    </source>
</evidence>
<feature type="region of interest" description="Disordered" evidence="6">
    <location>
        <begin position="154"/>
        <end position="207"/>
    </location>
</feature>
<dbReference type="GO" id="GO:0005664">
    <property type="term" value="C:nuclear origin of replication recognition complex"/>
    <property type="evidence" value="ECO:0007669"/>
    <property type="project" value="UniProtKB-UniRule"/>
</dbReference>
<reference evidence="9" key="1">
    <citation type="journal article" date="2020" name="Stud. Mycol.">
        <title>101 Dothideomycetes genomes: a test case for predicting lifestyles and emergence of pathogens.</title>
        <authorList>
            <person name="Haridas S."/>
            <person name="Albert R."/>
            <person name="Binder M."/>
            <person name="Bloem J."/>
            <person name="Labutti K."/>
            <person name="Salamov A."/>
            <person name="Andreopoulos B."/>
            <person name="Baker S."/>
            <person name="Barry K."/>
            <person name="Bills G."/>
            <person name="Bluhm B."/>
            <person name="Cannon C."/>
            <person name="Castanera R."/>
            <person name="Culley D."/>
            <person name="Daum C."/>
            <person name="Ezra D."/>
            <person name="Gonzalez J."/>
            <person name="Henrissat B."/>
            <person name="Kuo A."/>
            <person name="Liang C."/>
            <person name="Lipzen A."/>
            <person name="Lutzoni F."/>
            <person name="Magnuson J."/>
            <person name="Mondo S."/>
            <person name="Nolan M."/>
            <person name="Ohm R."/>
            <person name="Pangilinan J."/>
            <person name="Park H.-J."/>
            <person name="Ramirez L."/>
            <person name="Alfaro M."/>
            <person name="Sun H."/>
            <person name="Tritt A."/>
            <person name="Yoshinaga Y."/>
            <person name="Zwiers L.-H."/>
            <person name="Turgeon B."/>
            <person name="Goodwin S."/>
            <person name="Spatafora J."/>
            <person name="Crous P."/>
            <person name="Grigoriev I."/>
        </authorList>
    </citation>
    <scope>NUCLEOTIDE SEQUENCE</scope>
    <source>
        <strain evidence="9">CBS 121410</strain>
    </source>
</reference>
<protein>
    <recommendedName>
        <fullName evidence="5">Origin recognition complex subunit 2</fullName>
    </recommendedName>
</protein>
<proteinExistence type="inferred from homology"/>
<dbReference type="GO" id="GO:0003688">
    <property type="term" value="F:DNA replication origin binding"/>
    <property type="evidence" value="ECO:0007669"/>
    <property type="project" value="UniProtKB-UniRule"/>
</dbReference>
<evidence type="ECO:0000256" key="3">
    <source>
        <dbReference type="ARBA" id="ARBA00022705"/>
    </source>
</evidence>
<evidence type="ECO:0000256" key="4">
    <source>
        <dbReference type="ARBA" id="ARBA00023242"/>
    </source>
</evidence>
<feature type="domain" description="Origin recognition complex subunit 2 RecA-like" evidence="7">
    <location>
        <begin position="251"/>
        <end position="427"/>
    </location>
</feature>
<evidence type="ECO:0000256" key="6">
    <source>
        <dbReference type="SAM" id="MobiDB-lite"/>
    </source>
</evidence>
<dbReference type="Pfam" id="PF04084">
    <property type="entry name" value="RecA-like_ORC2"/>
    <property type="match status" value="1"/>
</dbReference>
<evidence type="ECO:0000256" key="5">
    <source>
        <dbReference type="RuleBase" id="RU368084"/>
    </source>
</evidence>
<dbReference type="OrthoDB" id="346673at2759"/>
<dbReference type="GO" id="GO:0006260">
    <property type="term" value="P:DNA replication"/>
    <property type="evidence" value="ECO:0007669"/>
    <property type="project" value="UniProtKB-UniRule"/>
</dbReference>
<dbReference type="InterPro" id="IPR056772">
    <property type="entry name" value="RecA-like_ORC2"/>
</dbReference>
<comment type="subcellular location">
    <subcellularLocation>
        <location evidence="1 5">Nucleus</location>
    </subcellularLocation>
</comment>
<gene>
    <name evidence="9" type="ORF">K490DRAFT_74180</name>
</gene>
<name>A0A9P4HS71_9PEZI</name>
<keyword evidence="10" id="KW-1185">Reference proteome</keyword>
<feature type="domain" description="Origin recognition complex subunit 2 winged-helix" evidence="8">
    <location>
        <begin position="522"/>
        <end position="579"/>
    </location>
</feature>
<dbReference type="PANTHER" id="PTHR14052:SF0">
    <property type="entry name" value="ORIGIN RECOGNITION COMPLEX SUBUNIT 2"/>
    <property type="match status" value="1"/>
</dbReference>
<dbReference type="Pfam" id="PF24882">
    <property type="entry name" value="WHD_ORC2"/>
    <property type="match status" value="1"/>
</dbReference>
<feature type="compositionally biased region" description="Polar residues" evidence="6">
    <location>
        <begin position="69"/>
        <end position="80"/>
    </location>
</feature>
<evidence type="ECO:0000313" key="10">
    <source>
        <dbReference type="Proteomes" id="UP000799776"/>
    </source>
</evidence>
<feature type="compositionally biased region" description="Low complexity" evidence="6">
    <location>
        <begin position="166"/>
        <end position="178"/>
    </location>
</feature>
<accession>A0A9P4HS71</accession>
<evidence type="ECO:0000259" key="8">
    <source>
        <dbReference type="Pfam" id="PF24882"/>
    </source>
</evidence>
<evidence type="ECO:0000256" key="1">
    <source>
        <dbReference type="ARBA" id="ARBA00004123"/>
    </source>
</evidence>
<comment type="function">
    <text evidence="5">Component of the origin recognition complex (ORC) that binds origins of replication. DNA-binding is ATP-dependent. ORC is required to assemble the pre-replication complex necessary to initiate DNA replication.</text>
</comment>
<dbReference type="InterPro" id="IPR007220">
    <property type="entry name" value="ORC2"/>
</dbReference>
<evidence type="ECO:0000313" key="9">
    <source>
        <dbReference type="EMBL" id="KAF2087009.1"/>
    </source>
</evidence>
<keyword evidence="4 5" id="KW-0539">Nucleus</keyword>
<dbReference type="PANTHER" id="PTHR14052">
    <property type="entry name" value="ORIGIN RECOGNITION COMPLEX SUBUNIT 2"/>
    <property type="match status" value="1"/>
</dbReference>
<dbReference type="Proteomes" id="UP000799776">
    <property type="component" value="Unassembled WGS sequence"/>
</dbReference>
<evidence type="ECO:0000256" key="2">
    <source>
        <dbReference type="ARBA" id="ARBA00007421"/>
    </source>
</evidence>
<feature type="region of interest" description="Disordered" evidence="6">
    <location>
        <begin position="1"/>
        <end position="125"/>
    </location>
</feature>